<keyword evidence="3" id="KW-0560">Oxidoreductase</keyword>
<feature type="domain" description="Acyl-CoA dehydrogenase/oxidase C-terminal" evidence="4">
    <location>
        <begin position="189"/>
        <end position="306"/>
    </location>
</feature>
<proteinExistence type="predicted"/>
<dbReference type="PANTHER" id="PTHR43884">
    <property type="entry name" value="ACYL-COA DEHYDROGENASE"/>
    <property type="match status" value="1"/>
</dbReference>
<evidence type="ECO:0000313" key="6">
    <source>
        <dbReference type="Proteomes" id="UP000331127"/>
    </source>
</evidence>
<name>A0A5M3WSR7_9ACTN</name>
<dbReference type="PANTHER" id="PTHR43884:SF20">
    <property type="entry name" value="ACYL-COA DEHYDROGENASE FADE28"/>
    <property type="match status" value="1"/>
</dbReference>
<comment type="caution">
    <text evidence="5">The sequence shown here is derived from an EMBL/GenBank/DDBJ whole genome shotgun (WGS) entry which is preliminary data.</text>
</comment>
<dbReference type="Gene3D" id="1.20.140.10">
    <property type="entry name" value="Butyryl-CoA Dehydrogenase, subunit A, domain 3"/>
    <property type="match status" value="1"/>
</dbReference>
<evidence type="ECO:0000313" key="5">
    <source>
        <dbReference type="EMBL" id="GES11546.1"/>
    </source>
</evidence>
<dbReference type="Proteomes" id="UP000331127">
    <property type="component" value="Unassembled WGS sequence"/>
</dbReference>
<keyword evidence="2" id="KW-0274">FAD</keyword>
<dbReference type="InterPro" id="IPR036250">
    <property type="entry name" value="AcylCo_DH-like_C"/>
</dbReference>
<evidence type="ECO:0000259" key="4">
    <source>
        <dbReference type="Pfam" id="PF00441"/>
    </source>
</evidence>
<evidence type="ECO:0000256" key="2">
    <source>
        <dbReference type="ARBA" id="ARBA00022827"/>
    </source>
</evidence>
<sequence>MSGEIADAIAAILRNFPQGSADGSWDETLGRAATDALRDGDWLDVSLPDLGDLADAVAVAAAVTAHGWPSPVPDLLLITNSALAAVGVPRSHRCPIVVPGPGRLDGTGRVTAAAEHVAWAPWADQLLVVAQDPRGRPTLVAVDPGQAELRPGHTLHGSPWAHVRLENAAAEYLGTATDDLAEFVTTAGALARSAQSLAALERVRALSVEHVRTRVQFGRPLAAFQAVQQHLAALIGEVAAAEAAVAQALGDVRDIRELVGDPRLSTAKIRTSAAATEAARLAHQLHGAIGIAREHELHRHTLALLTWREEFGNERFWGGRLAASAGPDLWAWLTG</sequence>
<keyword evidence="1" id="KW-0285">Flavoprotein</keyword>
<evidence type="ECO:0000256" key="3">
    <source>
        <dbReference type="ARBA" id="ARBA00023002"/>
    </source>
</evidence>
<dbReference type="AlphaFoldDB" id="A0A5M3WSR7"/>
<organism evidence="5 6">
    <name type="scientific">Acrocarpospora macrocephala</name>
    <dbReference type="NCBI Taxonomy" id="150177"/>
    <lineage>
        <taxon>Bacteria</taxon>
        <taxon>Bacillati</taxon>
        <taxon>Actinomycetota</taxon>
        <taxon>Actinomycetes</taxon>
        <taxon>Streptosporangiales</taxon>
        <taxon>Streptosporangiaceae</taxon>
        <taxon>Acrocarpospora</taxon>
    </lineage>
</organism>
<keyword evidence="6" id="KW-1185">Reference proteome</keyword>
<dbReference type="Pfam" id="PF00441">
    <property type="entry name" value="Acyl-CoA_dh_1"/>
    <property type="match status" value="1"/>
</dbReference>
<dbReference type="SUPFAM" id="SSF47203">
    <property type="entry name" value="Acyl-CoA dehydrogenase C-terminal domain-like"/>
    <property type="match status" value="1"/>
</dbReference>
<dbReference type="RefSeq" id="WP_155356903.1">
    <property type="nucleotide sequence ID" value="NZ_BAAAHL010000068.1"/>
</dbReference>
<gene>
    <name evidence="5" type="ORF">Amac_051430</name>
</gene>
<dbReference type="OrthoDB" id="2450120at2"/>
<evidence type="ECO:0000256" key="1">
    <source>
        <dbReference type="ARBA" id="ARBA00022630"/>
    </source>
</evidence>
<protein>
    <recommendedName>
        <fullName evidence="4">Acyl-CoA dehydrogenase/oxidase C-terminal domain-containing protein</fullName>
    </recommendedName>
</protein>
<reference evidence="5 6" key="1">
    <citation type="submission" date="2019-10" db="EMBL/GenBank/DDBJ databases">
        <title>Whole genome shotgun sequence of Acrocarpospora macrocephala NBRC 16266.</title>
        <authorList>
            <person name="Ichikawa N."/>
            <person name="Kimura A."/>
            <person name="Kitahashi Y."/>
            <person name="Komaki H."/>
            <person name="Oguchi A."/>
        </authorList>
    </citation>
    <scope>NUCLEOTIDE SEQUENCE [LARGE SCALE GENOMIC DNA]</scope>
    <source>
        <strain evidence="5 6">NBRC 16266</strain>
    </source>
</reference>
<dbReference type="EMBL" id="BLAE01000030">
    <property type="protein sequence ID" value="GES11546.1"/>
    <property type="molecule type" value="Genomic_DNA"/>
</dbReference>
<dbReference type="GO" id="GO:0003995">
    <property type="term" value="F:acyl-CoA dehydrogenase activity"/>
    <property type="evidence" value="ECO:0007669"/>
    <property type="project" value="TreeGrafter"/>
</dbReference>
<accession>A0A5M3WSR7</accession>
<dbReference type="InterPro" id="IPR009075">
    <property type="entry name" value="AcylCo_DH/oxidase_C"/>
</dbReference>